<reference evidence="2" key="1">
    <citation type="submission" date="2021-02" db="EMBL/GenBank/DDBJ databases">
        <authorList>
            <person name="Dougan E. K."/>
            <person name="Rhodes N."/>
            <person name="Thang M."/>
            <person name="Chan C."/>
        </authorList>
    </citation>
    <scope>NUCLEOTIDE SEQUENCE</scope>
</reference>
<name>A0A812UR21_SYMPI</name>
<dbReference type="Gene3D" id="1.25.40.20">
    <property type="entry name" value="Ankyrin repeat-containing domain"/>
    <property type="match status" value="1"/>
</dbReference>
<feature type="repeat" description="ANK" evidence="1">
    <location>
        <begin position="112"/>
        <end position="144"/>
    </location>
</feature>
<sequence>MAWFQLTFACAVFYKQIVTEKLGPEKGLLWVQLIDLRGPRGTAVRAQALADLVLLLGNLTAEEAAGNVTMIDHNGKTPLHKAAMLDDVSLLDVLLQYGGASSATLDGARDADGFTALMQALLLNNTDASDWLLSNGAAVSQADLDLLTSRGVETELVPSELTDAPAHLGRGSFPWTGPSAAGFGGLPVSSPMPTTTLFAFSTTTIVTFTSTTTWTTSSTVSTTITTT</sequence>
<comment type="caution">
    <text evidence="2">The sequence shown here is derived from an EMBL/GenBank/DDBJ whole genome shotgun (WGS) entry which is preliminary data.</text>
</comment>
<dbReference type="OrthoDB" id="434672at2759"/>
<dbReference type="Proteomes" id="UP000649617">
    <property type="component" value="Unassembled WGS sequence"/>
</dbReference>
<dbReference type="PROSITE" id="PS50297">
    <property type="entry name" value="ANK_REP_REGION"/>
    <property type="match status" value="1"/>
</dbReference>
<accession>A0A812UR21</accession>
<keyword evidence="3" id="KW-1185">Reference proteome</keyword>
<gene>
    <name evidence="2" type="ORF">SPIL2461_LOCUS15453</name>
</gene>
<dbReference type="PROSITE" id="PS50088">
    <property type="entry name" value="ANK_REPEAT"/>
    <property type="match status" value="2"/>
</dbReference>
<dbReference type="InterPro" id="IPR002110">
    <property type="entry name" value="Ankyrin_rpt"/>
</dbReference>
<feature type="repeat" description="ANK" evidence="1">
    <location>
        <begin position="74"/>
        <end position="106"/>
    </location>
</feature>
<dbReference type="InterPro" id="IPR036770">
    <property type="entry name" value="Ankyrin_rpt-contain_sf"/>
</dbReference>
<proteinExistence type="predicted"/>
<evidence type="ECO:0000313" key="2">
    <source>
        <dbReference type="EMBL" id="CAE7573796.1"/>
    </source>
</evidence>
<keyword evidence="1" id="KW-0040">ANK repeat</keyword>
<dbReference type="EMBL" id="CAJNIZ010037891">
    <property type="protein sequence ID" value="CAE7573796.1"/>
    <property type="molecule type" value="Genomic_DNA"/>
</dbReference>
<dbReference type="AlphaFoldDB" id="A0A812UR21"/>
<evidence type="ECO:0000313" key="3">
    <source>
        <dbReference type="Proteomes" id="UP000649617"/>
    </source>
</evidence>
<organism evidence="2 3">
    <name type="scientific">Symbiodinium pilosum</name>
    <name type="common">Dinoflagellate</name>
    <dbReference type="NCBI Taxonomy" id="2952"/>
    <lineage>
        <taxon>Eukaryota</taxon>
        <taxon>Sar</taxon>
        <taxon>Alveolata</taxon>
        <taxon>Dinophyceae</taxon>
        <taxon>Suessiales</taxon>
        <taxon>Symbiodiniaceae</taxon>
        <taxon>Symbiodinium</taxon>
    </lineage>
</organism>
<protein>
    <submittedName>
        <fullName evidence="2">Uncharacterized protein</fullName>
    </submittedName>
</protein>
<dbReference type="SUPFAM" id="SSF48403">
    <property type="entry name" value="Ankyrin repeat"/>
    <property type="match status" value="1"/>
</dbReference>
<evidence type="ECO:0000256" key="1">
    <source>
        <dbReference type="PROSITE-ProRule" id="PRU00023"/>
    </source>
</evidence>
<dbReference type="Pfam" id="PF12796">
    <property type="entry name" value="Ank_2"/>
    <property type="match status" value="1"/>
</dbReference>
<dbReference type="SMART" id="SM00248">
    <property type="entry name" value="ANK"/>
    <property type="match status" value="2"/>
</dbReference>